<reference evidence="1" key="1">
    <citation type="submission" date="2024-09" db="EMBL/GenBank/DDBJ databases">
        <title>Draft Genome Sequences of Neofusicoccum parvum.</title>
        <authorList>
            <person name="Ashida A."/>
            <person name="Camagna M."/>
            <person name="Tanaka A."/>
            <person name="Takemoto D."/>
        </authorList>
    </citation>
    <scope>NUCLEOTIDE SEQUENCE</scope>
    <source>
        <strain evidence="1">PPO83</strain>
    </source>
</reference>
<gene>
    <name evidence="1" type="primary">g11428</name>
    <name evidence="1" type="ORF">NpPPO83_00011428</name>
</gene>
<evidence type="ECO:0000313" key="1">
    <source>
        <dbReference type="EMBL" id="GME48563.1"/>
    </source>
</evidence>
<evidence type="ECO:0000313" key="2">
    <source>
        <dbReference type="Proteomes" id="UP001165186"/>
    </source>
</evidence>
<dbReference type="Proteomes" id="UP001165186">
    <property type="component" value="Unassembled WGS sequence"/>
</dbReference>
<proteinExistence type="predicted"/>
<accession>A0ACB5SMS0</accession>
<protein>
    <submittedName>
        <fullName evidence="1">Uncharacterized protein</fullName>
    </submittedName>
</protein>
<organism evidence="1 2">
    <name type="scientific">Neofusicoccum parvum</name>
    <dbReference type="NCBI Taxonomy" id="310453"/>
    <lineage>
        <taxon>Eukaryota</taxon>
        <taxon>Fungi</taxon>
        <taxon>Dikarya</taxon>
        <taxon>Ascomycota</taxon>
        <taxon>Pezizomycotina</taxon>
        <taxon>Dothideomycetes</taxon>
        <taxon>Dothideomycetes incertae sedis</taxon>
        <taxon>Botryosphaeriales</taxon>
        <taxon>Botryosphaeriaceae</taxon>
        <taxon>Neofusicoccum</taxon>
    </lineage>
</organism>
<sequence length="270" mass="28482">MPGSLKKVMQKLCLCGSRQDDPSDQPPPRIPLPQQPLQRASRAPGPDPSTVMRPTTAIPRPRTSIPRPPTSTPALETAPSSTEIPEKGPDELDQAQAQAQVQAQAPPPPAENQFFAYIPDLAPTIRIVSQGSPTPPSPLIIDDHPTFGSAHSIADSASMDSETRPTTAASSNANTPISASSESTLGYIPDDPPVKPAPLFVRKASAANALPAKTPPVKTPPMGPHSFQRPKTASRALSPPPPGVVLNPTYTTAEGWTSFASVERPQTRAF</sequence>
<comment type="caution">
    <text evidence="1">The sequence shown here is derived from an EMBL/GenBank/DDBJ whole genome shotgun (WGS) entry which is preliminary data.</text>
</comment>
<name>A0ACB5SMS0_9PEZI</name>
<keyword evidence="2" id="KW-1185">Reference proteome</keyword>
<dbReference type="EMBL" id="BSXG01000142">
    <property type="protein sequence ID" value="GME48563.1"/>
    <property type="molecule type" value="Genomic_DNA"/>
</dbReference>